<dbReference type="InterPro" id="IPR056695">
    <property type="entry name" value="DUF7793"/>
</dbReference>
<organism evidence="2 3">
    <name type="scientific">Arthrobacter agilis</name>
    <dbReference type="NCBI Taxonomy" id="37921"/>
    <lineage>
        <taxon>Bacteria</taxon>
        <taxon>Bacillati</taxon>
        <taxon>Actinomycetota</taxon>
        <taxon>Actinomycetes</taxon>
        <taxon>Micrococcales</taxon>
        <taxon>Micrococcaceae</taxon>
        <taxon>Arthrobacter</taxon>
    </lineage>
</organism>
<dbReference type="AlphaFoldDB" id="A0A2L0UGB9"/>
<name>A0A2L0UGB9_9MICC</name>
<accession>A0A2L0UGB9</accession>
<protein>
    <recommendedName>
        <fullName evidence="1">DUF7793 domain-containing protein</fullName>
    </recommendedName>
</protein>
<reference evidence="2 3" key="1">
    <citation type="submission" date="2017-11" db="EMBL/GenBank/DDBJ databases">
        <title>Draft genome of Arthrobacter agilis strain UMCV2, a plant growth-promoting rhizobacterium and biocontrol capacity of phytopathogenic fungi.</title>
        <authorList>
            <person name="Martinez-Camara R."/>
            <person name="Santoyo G."/>
            <person name="Moreno-Hagelsieb G."/>
            <person name="Valencia-Cantero E."/>
        </authorList>
    </citation>
    <scope>NUCLEOTIDE SEQUENCE [LARGE SCALE GENOMIC DNA]</scope>
    <source>
        <strain evidence="2 3">UMCV2</strain>
    </source>
</reference>
<sequence length="150" mass="16781">MIKAYTFDDRFDVVRFERCAVSVRARTNVVISEVDALMILRRCFELTDNRQYVVLLTVANIMGVSAGARRVLSSSRNVLAAALFGQGAMDEVLAAPYLRAVYPGEYFTEEASALRWLAMMHDLVCADPVPHALSLTVDLDPFRPRKPRVA</sequence>
<evidence type="ECO:0000259" key="1">
    <source>
        <dbReference type="Pfam" id="PF25056"/>
    </source>
</evidence>
<evidence type="ECO:0000313" key="3">
    <source>
        <dbReference type="Proteomes" id="UP000239187"/>
    </source>
</evidence>
<dbReference type="Proteomes" id="UP000239187">
    <property type="component" value="Chromosome"/>
</dbReference>
<gene>
    <name evidence="2" type="ORF">CVO76_12070</name>
</gene>
<proteinExistence type="predicted"/>
<dbReference type="Pfam" id="PF25056">
    <property type="entry name" value="DUF7793"/>
    <property type="match status" value="1"/>
</dbReference>
<feature type="domain" description="DUF7793" evidence="1">
    <location>
        <begin position="23"/>
        <end position="118"/>
    </location>
</feature>
<evidence type="ECO:0000313" key="2">
    <source>
        <dbReference type="EMBL" id="AUZ88289.1"/>
    </source>
</evidence>
<dbReference type="Gene3D" id="3.40.970.30">
    <property type="entry name" value="yp_829618.1 like domains"/>
    <property type="match status" value="1"/>
</dbReference>
<dbReference type="EMBL" id="CP024915">
    <property type="protein sequence ID" value="AUZ88289.1"/>
    <property type="molecule type" value="Genomic_DNA"/>
</dbReference>